<dbReference type="Proteomes" id="UP000499080">
    <property type="component" value="Unassembled WGS sequence"/>
</dbReference>
<gene>
    <name evidence="1" type="ORF">AVEN_212630_1</name>
</gene>
<dbReference type="InterPro" id="IPR036397">
    <property type="entry name" value="RNaseH_sf"/>
</dbReference>
<reference evidence="1 2" key="1">
    <citation type="journal article" date="2019" name="Sci. Rep.">
        <title>Orb-weaving spider Araneus ventricosus genome elucidates the spidroin gene catalogue.</title>
        <authorList>
            <person name="Kono N."/>
            <person name="Nakamura H."/>
            <person name="Ohtoshi R."/>
            <person name="Moran D.A.P."/>
            <person name="Shinohara A."/>
            <person name="Yoshida Y."/>
            <person name="Fujiwara M."/>
            <person name="Mori M."/>
            <person name="Tomita M."/>
            <person name="Arakawa K."/>
        </authorList>
    </citation>
    <scope>NUCLEOTIDE SEQUENCE [LARGE SCALE GENOMIC DNA]</scope>
</reference>
<dbReference type="EMBL" id="BGPR01005867">
    <property type="protein sequence ID" value="GBN14137.1"/>
    <property type="molecule type" value="Genomic_DNA"/>
</dbReference>
<dbReference type="AlphaFoldDB" id="A0A4Y2LLC3"/>
<keyword evidence="2" id="KW-1185">Reference proteome</keyword>
<name>A0A4Y2LLC3_ARAVE</name>
<dbReference type="GO" id="GO:0003676">
    <property type="term" value="F:nucleic acid binding"/>
    <property type="evidence" value="ECO:0007669"/>
    <property type="project" value="InterPro"/>
</dbReference>
<dbReference type="Gene3D" id="3.30.420.10">
    <property type="entry name" value="Ribonuclease H-like superfamily/Ribonuclease H"/>
    <property type="match status" value="1"/>
</dbReference>
<accession>A0A4Y2LLC3</accession>
<sequence>MVISEFILWIPGMCFDPGESQSQIKFFYNFVYCRRPRPGVPQSLNGRLTVSMDIDPDPVFQSPAHRKINCSQLSLKNRSAGVKHVIRTKRRGLLLQKVVLLYDNAGSHTAVHSLAETIRLSFEVLQHPPYSPDLSPSICLHPSKVHYVDVTFLWNTTSKMRGIHGWSLEQKPSSNRESTRLLAVGLNRPKNTAKAGTVEKCHPYSITTFV</sequence>
<evidence type="ECO:0000313" key="1">
    <source>
        <dbReference type="EMBL" id="GBN14137.1"/>
    </source>
</evidence>
<proteinExistence type="predicted"/>
<comment type="caution">
    <text evidence="1">The sequence shown here is derived from an EMBL/GenBank/DDBJ whole genome shotgun (WGS) entry which is preliminary data.</text>
</comment>
<organism evidence="1 2">
    <name type="scientific">Araneus ventricosus</name>
    <name type="common">Orbweaver spider</name>
    <name type="synonym">Epeira ventricosa</name>
    <dbReference type="NCBI Taxonomy" id="182803"/>
    <lineage>
        <taxon>Eukaryota</taxon>
        <taxon>Metazoa</taxon>
        <taxon>Ecdysozoa</taxon>
        <taxon>Arthropoda</taxon>
        <taxon>Chelicerata</taxon>
        <taxon>Arachnida</taxon>
        <taxon>Araneae</taxon>
        <taxon>Araneomorphae</taxon>
        <taxon>Entelegynae</taxon>
        <taxon>Araneoidea</taxon>
        <taxon>Araneidae</taxon>
        <taxon>Araneus</taxon>
    </lineage>
</organism>
<protein>
    <submittedName>
        <fullName evidence="1">Uncharacterized protein</fullName>
    </submittedName>
</protein>
<evidence type="ECO:0000313" key="2">
    <source>
        <dbReference type="Proteomes" id="UP000499080"/>
    </source>
</evidence>